<name>A0A5J4VI10_9EUKA</name>
<accession>A0A5J4VI10</accession>
<proteinExistence type="predicted"/>
<evidence type="ECO:0000256" key="1">
    <source>
        <dbReference type="SAM" id="MobiDB-lite"/>
    </source>
</evidence>
<feature type="region of interest" description="Disordered" evidence="1">
    <location>
        <begin position="41"/>
        <end position="63"/>
    </location>
</feature>
<dbReference type="OrthoDB" id="10670436at2759"/>
<dbReference type="AlphaFoldDB" id="A0A5J4VI10"/>
<feature type="region of interest" description="Disordered" evidence="1">
    <location>
        <begin position="590"/>
        <end position="609"/>
    </location>
</feature>
<feature type="region of interest" description="Disordered" evidence="1">
    <location>
        <begin position="546"/>
        <end position="572"/>
    </location>
</feature>
<dbReference type="Proteomes" id="UP000324800">
    <property type="component" value="Unassembled WGS sequence"/>
</dbReference>
<evidence type="ECO:0000313" key="2">
    <source>
        <dbReference type="EMBL" id="KAA6382202.1"/>
    </source>
</evidence>
<reference evidence="2 3" key="1">
    <citation type="submission" date="2019-03" db="EMBL/GenBank/DDBJ databases">
        <title>Single cell metagenomics reveals metabolic interactions within the superorganism composed of flagellate Streblomastix strix and complex community of Bacteroidetes bacteria on its surface.</title>
        <authorList>
            <person name="Treitli S.C."/>
            <person name="Kolisko M."/>
            <person name="Husnik F."/>
            <person name="Keeling P."/>
            <person name="Hampl V."/>
        </authorList>
    </citation>
    <scope>NUCLEOTIDE SEQUENCE [LARGE SCALE GENOMIC DNA]</scope>
    <source>
        <strain evidence="2">ST1C</strain>
    </source>
</reference>
<gene>
    <name evidence="2" type="ORF">EZS28_022270</name>
</gene>
<evidence type="ECO:0000313" key="3">
    <source>
        <dbReference type="Proteomes" id="UP000324800"/>
    </source>
</evidence>
<organism evidence="2 3">
    <name type="scientific">Streblomastix strix</name>
    <dbReference type="NCBI Taxonomy" id="222440"/>
    <lineage>
        <taxon>Eukaryota</taxon>
        <taxon>Metamonada</taxon>
        <taxon>Preaxostyla</taxon>
        <taxon>Oxymonadida</taxon>
        <taxon>Streblomastigidae</taxon>
        <taxon>Streblomastix</taxon>
    </lineage>
</organism>
<sequence length="609" mass="69889">MIQKLNEEISELKKNVNEKQDENSKLADQIKSLQIQIQKDKDQYQKERLQKDKDTQKQIQDEKDKFEKQFKEKEDFNVKKMKIELEQKNKENYELEKERDELSKKLKKFEVELQDLKFYNEQKDKELSEKDKELEELKKKMVDIQKESDLNLKMVVELRGGHDKQQAMFQALSDELDREKQKAKVLEKKITDIMKEMQEKQEKAPSKETLQRLTELDEQLANLKTSAEKMRIEGNKKDLMIKQLSEKLKDVSSKMLVIDVKSVMVEPKIEKTQEMEQHKKEMDRITLSFRRELEMKAREITDLRLKVEETKVLMVGKFSAALLQPADELTDTFENALRFELMTMRKAFDAKLKDAYLENEHLKIEHLTKLREAEEQHLAQKQYMERKLEIAHRRFLQLEADTIAQSVLNQKGGSDNATENALKVLPPGTTISSSTYTNKGPQAPKLFDGTSFSSQKIQSRDALEKLVGKDNAQLGLDIGMGKNSSNNNNKSNSYNNSNNIDDEEDDDDDDDSEEIDKPGIGKTNGFGKFGVIDGKLKEYKKLGAQFSSSKTALQQPQSNTNSSSNASSILSSSSSSKALSAFPFLQQLGKPDSVVSGIPAQAFGPNDDF</sequence>
<feature type="compositionally biased region" description="Polar residues" evidence="1">
    <location>
        <begin position="429"/>
        <end position="440"/>
    </location>
</feature>
<comment type="caution">
    <text evidence="2">The sequence shown here is derived from an EMBL/GenBank/DDBJ whole genome shotgun (WGS) entry which is preliminary data.</text>
</comment>
<protein>
    <submittedName>
        <fullName evidence="2">Uncharacterized protein</fullName>
    </submittedName>
</protein>
<feature type="compositionally biased region" description="Low complexity" evidence="1">
    <location>
        <begin position="553"/>
        <end position="572"/>
    </location>
</feature>
<dbReference type="EMBL" id="SNRW01006912">
    <property type="protein sequence ID" value="KAA6382202.1"/>
    <property type="molecule type" value="Genomic_DNA"/>
</dbReference>
<feature type="region of interest" description="Disordered" evidence="1">
    <location>
        <begin position="478"/>
        <end position="523"/>
    </location>
</feature>
<feature type="compositionally biased region" description="Low complexity" evidence="1">
    <location>
        <begin position="482"/>
        <end position="499"/>
    </location>
</feature>
<feature type="region of interest" description="Disordered" evidence="1">
    <location>
        <begin position="411"/>
        <end position="449"/>
    </location>
</feature>
<feature type="compositionally biased region" description="Acidic residues" evidence="1">
    <location>
        <begin position="500"/>
        <end position="514"/>
    </location>
</feature>